<proteinExistence type="predicted"/>
<sequence length="175" mass="20355">MALDRDDAHHHDLIIAFGELAIVSLDLRTETSTQFLLPQVLDTVYMLDSSHVGFEWGYHDSLVVLKDCLALFFHNHTKRIISIWQMKKFGDRKSWTFSLNINMQDLQLHCMPCPYLQPLIMLENKVLILDSTHKKIRIVTFDGRGNVLEHHHISTDLYRIFPTSYVQTLVSPISH</sequence>
<evidence type="ECO:0000313" key="1">
    <source>
        <dbReference type="EMBL" id="CAJ1808691.1"/>
    </source>
</evidence>
<dbReference type="EMBL" id="OY731398">
    <property type="protein sequence ID" value="CAJ1808691.1"/>
    <property type="molecule type" value="Genomic_DNA"/>
</dbReference>
<gene>
    <name evidence="1" type="ORF">AYBTSS11_LOCUS835</name>
</gene>
<reference evidence="1" key="1">
    <citation type="submission" date="2023-10" db="EMBL/GenBank/DDBJ databases">
        <authorList>
            <person name="Domelevo Entfellner J.-B."/>
        </authorList>
    </citation>
    <scope>NUCLEOTIDE SEQUENCE</scope>
</reference>
<protein>
    <recommendedName>
        <fullName evidence="3">F-box associated domain-containing protein</fullName>
    </recommendedName>
</protein>
<organism evidence="1 2">
    <name type="scientific">Sphenostylis stenocarpa</name>
    <dbReference type="NCBI Taxonomy" id="92480"/>
    <lineage>
        <taxon>Eukaryota</taxon>
        <taxon>Viridiplantae</taxon>
        <taxon>Streptophyta</taxon>
        <taxon>Embryophyta</taxon>
        <taxon>Tracheophyta</taxon>
        <taxon>Spermatophyta</taxon>
        <taxon>Magnoliopsida</taxon>
        <taxon>eudicotyledons</taxon>
        <taxon>Gunneridae</taxon>
        <taxon>Pentapetalae</taxon>
        <taxon>rosids</taxon>
        <taxon>fabids</taxon>
        <taxon>Fabales</taxon>
        <taxon>Fabaceae</taxon>
        <taxon>Papilionoideae</taxon>
        <taxon>50 kb inversion clade</taxon>
        <taxon>NPAAA clade</taxon>
        <taxon>indigoferoid/millettioid clade</taxon>
        <taxon>Phaseoleae</taxon>
        <taxon>Sphenostylis</taxon>
    </lineage>
</organism>
<name>A0AA86RU20_9FABA</name>
<evidence type="ECO:0008006" key="3">
    <source>
        <dbReference type="Google" id="ProtNLM"/>
    </source>
</evidence>
<dbReference type="Proteomes" id="UP001189624">
    <property type="component" value="Chromosome 1"/>
</dbReference>
<dbReference type="Gramene" id="rna-AYBTSS11_LOCUS835">
    <property type="protein sequence ID" value="CAJ1808691.1"/>
    <property type="gene ID" value="gene-AYBTSS11_LOCUS835"/>
</dbReference>
<dbReference type="AlphaFoldDB" id="A0AA86RU20"/>
<accession>A0AA86RU20</accession>
<keyword evidence="2" id="KW-1185">Reference proteome</keyword>
<evidence type="ECO:0000313" key="2">
    <source>
        <dbReference type="Proteomes" id="UP001189624"/>
    </source>
</evidence>